<reference evidence="1" key="1">
    <citation type="submission" date="2022-05" db="EMBL/GenBank/DDBJ databases">
        <title>Expanded diversity of anoxic marine methylotrophy in a Black Sea sulfate reducing microorganism.</title>
        <authorList>
            <person name="Fischer P.Q."/>
            <person name="Stams A.J.M."/>
            <person name="Villanueva L."/>
            <person name="Sousa D.Z."/>
        </authorList>
    </citation>
    <scope>NUCLEOTIDE SEQUENCE</scope>
    <source>
        <strain evidence="1">P130</strain>
    </source>
</reference>
<dbReference type="Gene3D" id="2.60.120.260">
    <property type="entry name" value="Galactose-binding domain-like"/>
    <property type="match status" value="1"/>
</dbReference>
<sequence>MTDKNQVYNSHFLLEQESNLYFPDGWAQTGGDGATKWEWVRTPNGSRAIKIMHPSGPRAGIILENNVVIPAGEGQRWEFRAVLQTEPAEVSCYIRVYLGAVSQYLFTVRPSSELEEFTRVFSTPTGVTGLRVEVGNSR</sequence>
<dbReference type="Proteomes" id="UP001176021">
    <property type="component" value="Unassembled WGS sequence"/>
</dbReference>
<keyword evidence="2" id="KW-1185">Reference proteome</keyword>
<protein>
    <submittedName>
        <fullName evidence="1">Uncharacterized protein</fullName>
    </submittedName>
</protein>
<gene>
    <name evidence="1" type="ORF">M8H41_11860</name>
</gene>
<evidence type="ECO:0000313" key="1">
    <source>
        <dbReference type="EMBL" id="MDO0823546.1"/>
    </source>
</evidence>
<organism evidence="1 2">
    <name type="scientific">Desulfosporosinus nitroreducens</name>
    <dbReference type="NCBI Taxonomy" id="2018668"/>
    <lineage>
        <taxon>Bacteria</taxon>
        <taxon>Bacillati</taxon>
        <taxon>Bacillota</taxon>
        <taxon>Clostridia</taxon>
        <taxon>Eubacteriales</taxon>
        <taxon>Desulfitobacteriaceae</taxon>
        <taxon>Desulfosporosinus</taxon>
    </lineage>
</organism>
<evidence type="ECO:0000313" key="2">
    <source>
        <dbReference type="Proteomes" id="UP001176021"/>
    </source>
</evidence>
<proteinExistence type="predicted"/>
<name>A0ABT8QUH4_9FIRM</name>
<comment type="caution">
    <text evidence="1">The sequence shown here is derived from an EMBL/GenBank/DDBJ whole genome shotgun (WGS) entry which is preliminary data.</text>
</comment>
<dbReference type="EMBL" id="JAMJEV010000009">
    <property type="protein sequence ID" value="MDO0823546.1"/>
    <property type="molecule type" value="Genomic_DNA"/>
</dbReference>
<dbReference type="RefSeq" id="WP_302048883.1">
    <property type="nucleotide sequence ID" value="NZ_JAMJEV010000009.1"/>
</dbReference>
<accession>A0ABT8QUH4</accession>